<dbReference type="RefSeq" id="WP_132765378.1">
    <property type="nucleotide sequence ID" value="NZ_CP110416.1"/>
</dbReference>
<comment type="caution">
    <text evidence="1">The sequence shown here is derived from an EMBL/GenBank/DDBJ whole genome shotgun (WGS) entry which is preliminary data.</text>
</comment>
<dbReference type="InterPro" id="IPR042302">
    <property type="entry name" value="E1_FCCH_sf"/>
</dbReference>
<protein>
    <submittedName>
        <fullName evidence="1">Tail tube protein</fullName>
    </submittedName>
</protein>
<dbReference type="Proteomes" id="UP000294772">
    <property type="component" value="Unassembled WGS sequence"/>
</dbReference>
<dbReference type="InterPro" id="IPR014918">
    <property type="entry name" value="Phage_tail_3"/>
</dbReference>
<reference evidence="1 2" key="1">
    <citation type="submission" date="2019-03" db="EMBL/GenBank/DDBJ databases">
        <title>Genomic Encyclopedia of Type Strains, Phase IV (KMG-IV): sequencing the most valuable type-strain genomes for metagenomic binning, comparative biology and taxonomic classification.</title>
        <authorList>
            <person name="Goeker M."/>
        </authorList>
    </citation>
    <scope>NUCLEOTIDE SEQUENCE [LARGE SCALE GENOMIC DNA]</scope>
    <source>
        <strain evidence="1 2">DSM 15264</strain>
    </source>
</reference>
<dbReference type="Pfam" id="PF08813">
    <property type="entry name" value="Phage_tail_3"/>
    <property type="match status" value="1"/>
</dbReference>
<dbReference type="Gene3D" id="2.40.30.180">
    <property type="entry name" value="Ubiquitin-activating enzyme E1, FCCH domain"/>
    <property type="match status" value="1"/>
</dbReference>
<organism evidence="1 2">
    <name type="scientific">Caldimonas thermodepolymerans</name>
    <dbReference type="NCBI Taxonomy" id="215580"/>
    <lineage>
        <taxon>Bacteria</taxon>
        <taxon>Pseudomonadati</taxon>
        <taxon>Pseudomonadota</taxon>
        <taxon>Betaproteobacteria</taxon>
        <taxon>Burkholderiales</taxon>
        <taxon>Sphaerotilaceae</taxon>
        <taxon>Caldimonas</taxon>
    </lineage>
</organism>
<sequence>MSTPVWIDVGVKVQTNKDAGKAITAITNANPGKVTSAGHGFVDGDLLLLVVPSMSDLNYRVVRVDNSATDDFELEGIDTTDMPTFVAGGAFAHKLTFGATCNTIQEVNPSGGEASQATWNTIHTRRTFGVPGFESLVRIEFTSLRDITDPALIELRKAHRERPAERAVEITFDDGTKTYFYGTVHCPMTLGGAAGTPVTTPVSIDLKGLFTDYAS</sequence>
<evidence type="ECO:0000313" key="2">
    <source>
        <dbReference type="Proteomes" id="UP000294772"/>
    </source>
</evidence>
<proteinExistence type="predicted"/>
<name>A0AA46DCS1_9BURK</name>
<evidence type="ECO:0000313" key="1">
    <source>
        <dbReference type="EMBL" id="TCP06567.1"/>
    </source>
</evidence>
<accession>A0AA46DCS1</accession>
<dbReference type="EMBL" id="SLXF01000006">
    <property type="protein sequence ID" value="TCP06567.1"/>
    <property type="molecule type" value="Genomic_DNA"/>
</dbReference>
<gene>
    <name evidence="1" type="ORF">EV676_10650</name>
</gene>
<dbReference type="AlphaFoldDB" id="A0AA46DCS1"/>